<dbReference type="InterPro" id="IPR027309">
    <property type="entry name" value="P2X_extracellular_dom_sf"/>
</dbReference>
<proteinExistence type="inferred from homology"/>
<dbReference type="Proteomes" id="UP000681722">
    <property type="component" value="Unassembled WGS sequence"/>
</dbReference>
<keyword evidence="6" id="KW-0406">Ion transport</keyword>
<dbReference type="EMBL" id="CAJOBC010000295">
    <property type="protein sequence ID" value="CAF3567243.1"/>
    <property type="molecule type" value="Genomic_DNA"/>
</dbReference>
<evidence type="ECO:0000256" key="9">
    <source>
        <dbReference type="ARBA" id="ARBA00023303"/>
    </source>
</evidence>
<keyword evidence="7 10" id="KW-0472">Membrane</keyword>
<gene>
    <name evidence="11" type="ORF">GPM918_LOCUS2612</name>
    <name evidence="12" type="ORF">SRO942_LOCUS2612</name>
</gene>
<feature type="transmembrane region" description="Helical" evidence="10">
    <location>
        <begin position="33"/>
        <end position="53"/>
    </location>
</feature>
<evidence type="ECO:0000256" key="4">
    <source>
        <dbReference type="ARBA" id="ARBA00022692"/>
    </source>
</evidence>
<dbReference type="GO" id="GO:0004931">
    <property type="term" value="F:extracellularly ATP-gated monoatomic cation channel activity"/>
    <property type="evidence" value="ECO:0007669"/>
    <property type="project" value="TreeGrafter"/>
</dbReference>
<dbReference type="Gene3D" id="1.10.287.940">
    <property type="entry name" value="atp-gated p2x4 ion channel"/>
    <property type="match status" value="1"/>
</dbReference>
<evidence type="ECO:0000256" key="10">
    <source>
        <dbReference type="SAM" id="Phobius"/>
    </source>
</evidence>
<dbReference type="Proteomes" id="UP000663829">
    <property type="component" value="Unassembled WGS sequence"/>
</dbReference>
<comment type="similarity">
    <text evidence="2">Belongs to the P2X receptor family.</text>
</comment>
<keyword evidence="3" id="KW-0813">Transport</keyword>
<dbReference type="GO" id="GO:0016020">
    <property type="term" value="C:membrane"/>
    <property type="evidence" value="ECO:0007669"/>
    <property type="project" value="TreeGrafter"/>
</dbReference>
<dbReference type="OrthoDB" id="494673at2759"/>
<dbReference type="AlphaFoldDB" id="A0A813RKH7"/>
<evidence type="ECO:0008006" key="14">
    <source>
        <dbReference type="Google" id="ProtNLM"/>
    </source>
</evidence>
<comment type="caution">
    <text evidence="11">The sequence shown here is derived from an EMBL/GenBank/DDBJ whole genome shotgun (WGS) entry which is preliminary data.</text>
</comment>
<evidence type="ECO:0000313" key="12">
    <source>
        <dbReference type="EMBL" id="CAF3567243.1"/>
    </source>
</evidence>
<keyword evidence="4 10" id="KW-0812">Transmembrane</keyword>
<organism evidence="11 13">
    <name type="scientific">Didymodactylos carnosus</name>
    <dbReference type="NCBI Taxonomy" id="1234261"/>
    <lineage>
        <taxon>Eukaryota</taxon>
        <taxon>Metazoa</taxon>
        <taxon>Spiralia</taxon>
        <taxon>Gnathifera</taxon>
        <taxon>Rotifera</taxon>
        <taxon>Eurotatoria</taxon>
        <taxon>Bdelloidea</taxon>
        <taxon>Philodinida</taxon>
        <taxon>Philodinidae</taxon>
        <taxon>Didymodactylos</taxon>
    </lineage>
</organism>
<evidence type="ECO:0000256" key="6">
    <source>
        <dbReference type="ARBA" id="ARBA00023065"/>
    </source>
</evidence>
<evidence type="ECO:0000256" key="1">
    <source>
        <dbReference type="ARBA" id="ARBA00004308"/>
    </source>
</evidence>
<evidence type="ECO:0000313" key="13">
    <source>
        <dbReference type="Proteomes" id="UP000663829"/>
    </source>
</evidence>
<evidence type="ECO:0000256" key="3">
    <source>
        <dbReference type="ARBA" id="ARBA00022448"/>
    </source>
</evidence>
<dbReference type="GO" id="GO:0070588">
    <property type="term" value="P:calcium ion transmembrane transport"/>
    <property type="evidence" value="ECO:0007669"/>
    <property type="project" value="TreeGrafter"/>
</dbReference>
<dbReference type="PANTHER" id="PTHR10125">
    <property type="entry name" value="P2X PURINOCEPTOR"/>
    <property type="match status" value="1"/>
</dbReference>
<reference evidence="11" key="1">
    <citation type="submission" date="2021-02" db="EMBL/GenBank/DDBJ databases">
        <authorList>
            <person name="Nowell W R."/>
        </authorList>
    </citation>
    <scope>NUCLEOTIDE SEQUENCE</scope>
</reference>
<dbReference type="Pfam" id="PF00864">
    <property type="entry name" value="P2X_receptor"/>
    <property type="match status" value="2"/>
</dbReference>
<dbReference type="PANTHER" id="PTHR10125:SF31">
    <property type="entry name" value="P2X RECEPTOR E"/>
    <property type="match status" value="1"/>
</dbReference>
<keyword evidence="8" id="KW-1071">Ligand-gated ion channel</keyword>
<comment type="subcellular location">
    <subcellularLocation>
        <location evidence="1">Endomembrane system</location>
    </subcellularLocation>
</comment>
<evidence type="ECO:0000256" key="5">
    <source>
        <dbReference type="ARBA" id="ARBA00022989"/>
    </source>
</evidence>
<evidence type="ECO:0000256" key="7">
    <source>
        <dbReference type="ARBA" id="ARBA00023136"/>
    </source>
</evidence>
<evidence type="ECO:0000313" key="11">
    <source>
        <dbReference type="EMBL" id="CAF0783698.1"/>
    </source>
</evidence>
<evidence type="ECO:0000256" key="2">
    <source>
        <dbReference type="ARBA" id="ARBA00009848"/>
    </source>
</evidence>
<dbReference type="Gene3D" id="2.60.490.10">
    <property type="entry name" value="atp-gated p2x4 ion channel domain"/>
    <property type="match status" value="1"/>
</dbReference>
<dbReference type="GO" id="GO:0098794">
    <property type="term" value="C:postsynapse"/>
    <property type="evidence" value="ECO:0007669"/>
    <property type="project" value="GOC"/>
</dbReference>
<dbReference type="GO" id="GO:0012505">
    <property type="term" value="C:endomembrane system"/>
    <property type="evidence" value="ECO:0007669"/>
    <property type="project" value="UniProtKB-SubCell"/>
</dbReference>
<keyword evidence="13" id="KW-1185">Reference proteome</keyword>
<evidence type="ECO:0000256" key="8">
    <source>
        <dbReference type="ARBA" id="ARBA00023286"/>
    </source>
</evidence>
<feature type="transmembrane region" description="Helical" evidence="10">
    <location>
        <begin position="336"/>
        <end position="357"/>
    </location>
</feature>
<sequence length="372" mass="43405">MTSFSFCNAPKLILEFCTRYETPKVVRFKSTSVAFLSHIIKLLLAVYCILLMFQQNSYQIFDRSPISAVTIRIKVSPNCSNHLNYSCTDPKDDAVDFIVPPQENSAISIVTRVIETEYVLRTCNKIDRINEHNCSVKQQCVIPPYYRQLLEKTNQTLPPLCWHKFPSRTKNNYDALSYVLFIKNYVEFPQLNLVRQNLVTDSVKPSYFISCKYDETYHKLCPNFHISKILQLVQIKHDEYKQIFHYGSLIEIKIIWKCNLDFSVKKCIPNYVFSRLDMPYSDNIFIPGYNFETSRHYYTDEHELHRITTKIYSLRFFITVTGEVGRFDLFQTTTSVGSFLGIFGMGAIICDIIAAYITNFNFVKYDGQQIST</sequence>
<dbReference type="InterPro" id="IPR059116">
    <property type="entry name" value="P2X_receptor"/>
</dbReference>
<accession>A0A813RKH7</accession>
<name>A0A813RKH7_9BILA</name>
<keyword evidence="9" id="KW-0407">Ion channel</keyword>
<dbReference type="EMBL" id="CAJNOQ010000295">
    <property type="protein sequence ID" value="CAF0783698.1"/>
    <property type="molecule type" value="Genomic_DNA"/>
</dbReference>
<keyword evidence="5 10" id="KW-1133">Transmembrane helix</keyword>
<protein>
    <recommendedName>
        <fullName evidence="14">ATP receptor</fullName>
    </recommendedName>
</protein>